<reference evidence="3 4" key="1">
    <citation type="journal article" date="2020" name="ISME J.">
        <title>Uncovering the hidden diversity of litter-decomposition mechanisms in mushroom-forming fungi.</title>
        <authorList>
            <person name="Floudas D."/>
            <person name="Bentzer J."/>
            <person name="Ahren D."/>
            <person name="Johansson T."/>
            <person name="Persson P."/>
            <person name="Tunlid A."/>
        </authorList>
    </citation>
    <scope>NUCLEOTIDE SEQUENCE [LARGE SCALE GENOMIC DNA]</scope>
    <source>
        <strain evidence="3 4">CBS 101986</strain>
    </source>
</reference>
<name>A0A8H5F8I2_9AGAR</name>
<dbReference type="InterPro" id="IPR046528">
    <property type="entry name" value="DUF6593"/>
</dbReference>
<dbReference type="Pfam" id="PF20236">
    <property type="entry name" value="DUF6593"/>
    <property type="match status" value="1"/>
</dbReference>
<feature type="domain" description="DUF6593" evidence="2">
    <location>
        <begin position="140"/>
        <end position="278"/>
    </location>
</feature>
<feature type="compositionally biased region" description="Polar residues" evidence="1">
    <location>
        <begin position="1"/>
        <end position="17"/>
    </location>
</feature>
<accession>A0A8H5F8I2</accession>
<comment type="caution">
    <text evidence="3">The sequence shown here is derived from an EMBL/GenBank/DDBJ whole genome shotgun (WGS) entry which is preliminary data.</text>
</comment>
<gene>
    <name evidence="3" type="ORF">D9619_004860</name>
</gene>
<protein>
    <recommendedName>
        <fullName evidence="2">DUF6593 domain-containing protein</fullName>
    </recommendedName>
</protein>
<organism evidence="3 4">
    <name type="scientific">Psilocybe cf. subviscida</name>
    <dbReference type="NCBI Taxonomy" id="2480587"/>
    <lineage>
        <taxon>Eukaryota</taxon>
        <taxon>Fungi</taxon>
        <taxon>Dikarya</taxon>
        <taxon>Basidiomycota</taxon>
        <taxon>Agaricomycotina</taxon>
        <taxon>Agaricomycetes</taxon>
        <taxon>Agaricomycetidae</taxon>
        <taxon>Agaricales</taxon>
        <taxon>Agaricineae</taxon>
        <taxon>Strophariaceae</taxon>
        <taxon>Psilocybe</taxon>
    </lineage>
</organism>
<dbReference type="Proteomes" id="UP000567179">
    <property type="component" value="Unassembled WGS sequence"/>
</dbReference>
<feature type="region of interest" description="Disordered" evidence="1">
    <location>
        <begin position="1"/>
        <end position="40"/>
    </location>
</feature>
<evidence type="ECO:0000313" key="4">
    <source>
        <dbReference type="Proteomes" id="UP000567179"/>
    </source>
</evidence>
<dbReference type="EMBL" id="JAACJJ010000014">
    <property type="protein sequence ID" value="KAF5327659.1"/>
    <property type="molecule type" value="Genomic_DNA"/>
</dbReference>
<evidence type="ECO:0000256" key="1">
    <source>
        <dbReference type="SAM" id="MobiDB-lite"/>
    </source>
</evidence>
<dbReference type="AlphaFoldDB" id="A0A8H5F8I2"/>
<feature type="compositionally biased region" description="Low complexity" evidence="1">
    <location>
        <begin position="18"/>
        <end position="31"/>
    </location>
</feature>
<proteinExistence type="predicted"/>
<evidence type="ECO:0000259" key="2">
    <source>
        <dbReference type="Pfam" id="PF20236"/>
    </source>
</evidence>
<evidence type="ECO:0000313" key="3">
    <source>
        <dbReference type="EMBL" id="KAF5327659.1"/>
    </source>
</evidence>
<dbReference type="OrthoDB" id="3174721at2759"/>
<keyword evidence="4" id="KW-1185">Reference proteome</keyword>
<sequence length="295" mass="33310">MDRNQRQPPSYDFTSERNMNASASGISNNNSQHNQAQPPDEEVVLTWNNGAEVLGAATAVEAHLFAAPMEQIPVVHPLRPPSPAERPPEYIQAQRPREKVTYTFSPLGSNSMVLLPPADAQDTRPQYFISVAMNCFMPLSHITTIHRGANEYAPRVGEFEMGIMNAASSRVQMGNRPSVPISTALVKNGPRESANWKWQPRFAKVKNMSWDYGKEPYQCRAQVPGSLAIQTIATFTSHMRLVMRVDTFDNSSKLEVFPSGQQYFDEIILSLLIVERRRLTPKTKNDHDLKYLFNY</sequence>